<reference evidence="1" key="1">
    <citation type="submission" date="2015-06" db="UniProtKB">
        <authorList>
            <consortium name="EnsemblPlants"/>
        </authorList>
    </citation>
    <scope>IDENTIFICATION</scope>
</reference>
<dbReference type="AlphaFoldDB" id="M8BPH3"/>
<dbReference type="PANTHER" id="PTHR33074">
    <property type="entry name" value="EXPRESSED PROTEIN-RELATED"/>
    <property type="match status" value="1"/>
</dbReference>
<dbReference type="PANTHER" id="PTHR33074:SF66">
    <property type="entry name" value="DUF1618 DOMAIN-CONTAINING PROTEIN"/>
    <property type="match status" value="1"/>
</dbReference>
<proteinExistence type="predicted"/>
<dbReference type="EnsemblPlants" id="EMT23708">
    <property type="protein sequence ID" value="EMT23708"/>
    <property type="gene ID" value="F775_43845"/>
</dbReference>
<name>M8BPH3_AEGTA</name>
<evidence type="ECO:0000313" key="1">
    <source>
        <dbReference type="EnsemblPlants" id="EMT23708"/>
    </source>
</evidence>
<accession>M8BPH3</accession>
<sequence length="158" mass="17813">MATEAGHPAWFLTAAEGYVGDRSNARTATGFTRKGLSIKASFFPNRPPQPSKLWVHCQEAVHVDTPRVLCIAGDLILFRVDISDCVPDSRFSMRQDCDYFIYRADPNLPVLTLLTEMRSRCFEDRDAGAQEPDATVDDDPYYTEGSYYYVQAADNDQE</sequence>
<organism evidence="1">
    <name type="scientific">Aegilops tauschii</name>
    <name type="common">Tausch's goatgrass</name>
    <name type="synonym">Aegilops squarrosa</name>
    <dbReference type="NCBI Taxonomy" id="37682"/>
    <lineage>
        <taxon>Eukaryota</taxon>
        <taxon>Viridiplantae</taxon>
        <taxon>Streptophyta</taxon>
        <taxon>Embryophyta</taxon>
        <taxon>Tracheophyta</taxon>
        <taxon>Spermatophyta</taxon>
        <taxon>Magnoliopsida</taxon>
        <taxon>Liliopsida</taxon>
        <taxon>Poales</taxon>
        <taxon>Poaceae</taxon>
        <taxon>BOP clade</taxon>
        <taxon>Pooideae</taxon>
        <taxon>Triticodae</taxon>
        <taxon>Triticeae</taxon>
        <taxon>Triticinae</taxon>
        <taxon>Aegilops</taxon>
    </lineage>
</organism>
<protein>
    <submittedName>
        <fullName evidence="1">Uncharacterized protein</fullName>
    </submittedName>
</protein>